<dbReference type="PANTHER" id="PTHR32114:SF2">
    <property type="entry name" value="ABC TRANSPORTER ABCH.3"/>
    <property type="match status" value="1"/>
</dbReference>
<proteinExistence type="inferred from homology"/>
<feature type="region of interest" description="Disordered" evidence="5">
    <location>
        <begin position="270"/>
        <end position="296"/>
    </location>
</feature>
<name>A0A172UVK2_9MYCO</name>
<dbReference type="PANTHER" id="PTHR32114">
    <property type="entry name" value="ABC TRANSPORTER ABCH.3"/>
    <property type="match status" value="1"/>
</dbReference>
<reference evidence="7 8" key="1">
    <citation type="submission" date="2016-05" db="EMBL/GenBank/DDBJ databases">
        <title>Complete genome sequence of a phthalic acid esters degrading Mycobacterium sp. YC-RL4.</title>
        <authorList>
            <person name="Ren L."/>
            <person name="Fan S."/>
            <person name="Ruth N."/>
            <person name="Jia Y."/>
            <person name="Wang J."/>
            <person name="Qiao C."/>
        </authorList>
    </citation>
    <scope>NUCLEOTIDE SEQUENCE [LARGE SCALE GENOMIC DNA]</scope>
    <source>
        <strain evidence="7 8">YC-RL4</strain>
    </source>
</reference>
<dbReference type="GO" id="GO:0006302">
    <property type="term" value="P:double-strand break repair"/>
    <property type="evidence" value="ECO:0007669"/>
    <property type="project" value="InterPro"/>
</dbReference>
<dbReference type="STRING" id="1682113.A7U43_21810"/>
<evidence type="ECO:0000259" key="6">
    <source>
        <dbReference type="Pfam" id="PF13476"/>
    </source>
</evidence>
<dbReference type="Pfam" id="PF13476">
    <property type="entry name" value="AAA_23"/>
    <property type="match status" value="1"/>
</dbReference>
<comment type="similarity">
    <text evidence="1">Belongs to the SMC family. SbcC subfamily.</text>
</comment>
<evidence type="ECO:0000256" key="1">
    <source>
        <dbReference type="ARBA" id="ARBA00006930"/>
    </source>
</evidence>
<protein>
    <recommendedName>
        <fullName evidence="3">Nuclease SbcCD subunit C</fullName>
    </recommendedName>
</protein>
<feature type="coiled-coil region" evidence="4">
    <location>
        <begin position="647"/>
        <end position="681"/>
    </location>
</feature>
<feature type="domain" description="Rad50/SbcC-type AAA" evidence="6">
    <location>
        <begin position="2"/>
        <end position="202"/>
    </location>
</feature>
<sequence length="1132" mass="119924">MQLDLEGFASYRSRTIIDFRDADFFVLVGPTGSGKSTVIDAMVFSLYGTVPRWDDRNAVAPTLAPTVNRGVVRLIFDVGGERYAALRDVRRSGGKNPTVSVKEARLEQFQSPDATGDPDDEVITLATGRGVNAAVERLLGLSFAQFTQSVALPQGEFAQFLHATDAERQAILKNLLGYHVYDRIQRAAYSRESDARSRSDVMTEQLAHFADATPEHIDSQRRIVEGLHELSDHVSSVALPNLKAAFAAADAAQSALQKLTTEREGLRTIEKPAGVESLDAQKSAADSRLQSAESDQRAIEQRDNDIRVAVQASRPRHELEQLLSHWHELNELDVQLPTLTETDEAARAALIDAKAACESAAETARLARAASDTAAQYAAEQERDCDTARTHLGLVEVLHTPDDITEIAAALASANESLSEARRRVTDCEAAQQVFVEQLAGLPDATAVSAADSAAEQIVTIVTQDNDEAEQRTAAYTAADTAHAVSVTAADGLAAAERALREAEQSDQAAALRSDLHPGDDCPVCGQQITDLPHAGDVDLAAARTSLDQAKDEDARARAAATKLDREHQNALAVRTERLNQCHSARTSLITHLTSLGADLGALSEPMDSDCLGAVLAAAQMARQHLSELTRQRTALDAHRRDADTAATAARAAVRDAEGAVESAQQRARQAQTALHTARDTVGALNPPPIDDGDVGAAWSQLTTWAEARRDSLIGHIELLAPQAARARSDAEAGAAEAAAAEGRAQSAQTALTAASVAASQAGTELQTAWVRKTGLAGLLADEASADAARAELDQVKALEQQGAEVNTQLLQARSATGVARAAVATAASAIADSWERLRRLRDPLTALGAPEVAGVSLLADWDLLTAWSAEQAQARTRAINDAQDALGNADRDAVAAADSLISAMTGHGIEVAPATGPAELVTAAPTAVAAAVATAEGSLRHIEDRHRQSEQMRAETKTLTESADVAHLLSNLMRANQFPRWLIASALDALLLDASRILLELSGGQFELTRSTQDLLVIDHNDADMSRPVKTLSGGETFQASLALALALSEQVTALAAEGASKLESIFLDEGFGTLDEATLDIVAGTLENLASSGSRMVGVITHVGALAERIPVRFEVVRDSAGSHIERVSV</sequence>
<evidence type="ECO:0000313" key="8">
    <source>
        <dbReference type="Proteomes" id="UP000077143"/>
    </source>
</evidence>
<dbReference type="GO" id="GO:0016887">
    <property type="term" value="F:ATP hydrolysis activity"/>
    <property type="evidence" value="ECO:0007669"/>
    <property type="project" value="InterPro"/>
</dbReference>
<evidence type="ECO:0000313" key="7">
    <source>
        <dbReference type="EMBL" id="ANE83141.1"/>
    </source>
</evidence>
<dbReference type="KEGG" id="madi:A7U43_21810"/>
<keyword evidence="8" id="KW-1185">Reference proteome</keyword>
<evidence type="ECO:0000256" key="3">
    <source>
        <dbReference type="ARBA" id="ARBA00013368"/>
    </source>
</evidence>
<dbReference type="Proteomes" id="UP000077143">
    <property type="component" value="Chromosome"/>
</dbReference>
<evidence type="ECO:0000256" key="5">
    <source>
        <dbReference type="SAM" id="MobiDB-lite"/>
    </source>
</evidence>
<dbReference type="InterPro" id="IPR027417">
    <property type="entry name" value="P-loop_NTPase"/>
</dbReference>
<gene>
    <name evidence="7" type="ORF">A7U43_21810</name>
</gene>
<evidence type="ECO:0000256" key="2">
    <source>
        <dbReference type="ARBA" id="ARBA00011322"/>
    </source>
</evidence>
<dbReference type="SUPFAM" id="SSF52540">
    <property type="entry name" value="P-loop containing nucleoside triphosphate hydrolases"/>
    <property type="match status" value="1"/>
</dbReference>
<dbReference type="EMBL" id="CP015596">
    <property type="protein sequence ID" value="ANE83141.1"/>
    <property type="molecule type" value="Genomic_DNA"/>
</dbReference>
<dbReference type="Pfam" id="PF13558">
    <property type="entry name" value="SbcC_Walker_B"/>
    <property type="match status" value="1"/>
</dbReference>
<accession>A0A172UVK2</accession>
<feature type="coiled-coil region" evidence="4">
    <location>
        <begin position="404"/>
        <end position="431"/>
    </location>
</feature>
<dbReference type="InterPro" id="IPR038729">
    <property type="entry name" value="Rad50/SbcC_AAA"/>
</dbReference>
<dbReference type="AlphaFoldDB" id="A0A172UVK2"/>
<organism evidence="7 8">
    <name type="scientific">Mycobacterium adipatum</name>
    <dbReference type="NCBI Taxonomy" id="1682113"/>
    <lineage>
        <taxon>Bacteria</taxon>
        <taxon>Bacillati</taxon>
        <taxon>Actinomycetota</taxon>
        <taxon>Actinomycetes</taxon>
        <taxon>Mycobacteriales</taxon>
        <taxon>Mycobacteriaceae</taxon>
        <taxon>Mycobacterium</taxon>
    </lineage>
</organism>
<keyword evidence="4" id="KW-0175">Coiled coil</keyword>
<evidence type="ECO:0000256" key="4">
    <source>
        <dbReference type="SAM" id="Coils"/>
    </source>
</evidence>
<dbReference type="Gene3D" id="3.40.50.300">
    <property type="entry name" value="P-loop containing nucleotide triphosphate hydrolases"/>
    <property type="match status" value="2"/>
</dbReference>
<comment type="subunit">
    <text evidence="2">Heterodimer of SbcC and SbcD.</text>
</comment>